<dbReference type="Proteomes" id="UP000635606">
    <property type="component" value="Unassembled WGS sequence"/>
</dbReference>
<dbReference type="Gene3D" id="3.40.50.410">
    <property type="entry name" value="von Willebrand factor, type A domain"/>
    <property type="match status" value="1"/>
</dbReference>
<protein>
    <recommendedName>
        <fullName evidence="3">von Willebrand factor type A</fullName>
    </recommendedName>
</protein>
<dbReference type="RefSeq" id="WP_203935082.1">
    <property type="nucleotide sequence ID" value="NZ_BOPH01000153.1"/>
</dbReference>
<sequence>MNLPAEDRGAADRLLHLVLNSGAHLWHNRPGVDQNGEWLPATPGRVQRGVRRVAPGLFVPAAAHLYGTLLDIYRLDPELAARFASYAATESDWRDLQVCLSALMLVQHRTGAPVHDDDGSVAFHDDDYRAVGAAMMLRLGQRAMTPKQVLRVAQLLETPEIAALNRSAGFGDPAGRKPPLGRWPAAARRWLAHRERNTPLLDGLVTAGYKETIKALARKCGYKPTTERFFSVLGWAQKQAAGGHRTVGVGGTLVLQRRERFDGLTEAEICERIVTEKLSFKDAVGRLPAGVGLTPAIMVALLPSLSDQDLRILTPTLESLGLLADAEIRARWEQALLTATDQRSLNVARNVRGAAVREALEAAAEVAVSTAVGDEDVHVFFLIDKSGSMQGAIEKSKETLVRILAGFPPERLHIATFDTMGRVLRPKATSRAGITHLLSVVNAGGGTVHGAALRAFRAEKVDVPDGAALIVIVVGDEAGESGSGFADAFREYGYRPAAMALIVNVDRGWERGSTVRDASADLGVPFSEVEVRQFDDPYQVTRVLKTLLDAPVAVRVGPAASYPWLDKVLATPLLAT</sequence>
<keyword evidence="2" id="KW-1185">Reference proteome</keyword>
<accession>A0A8J4A8I8</accession>
<name>A0A8J4A8I8_9ACTN</name>
<evidence type="ECO:0000313" key="1">
    <source>
        <dbReference type="EMBL" id="GIJ75320.1"/>
    </source>
</evidence>
<evidence type="ECO:0000313" key="2">
    <source>
        <dbReference type="Proteomes" id="UP000635606"/>
    </source>
</evidence>
<comment type="caution">
    <text evidence="1">The sequence shown here is derived from an EMBL/GenBank/DDBJ whole genome shotgun (WGS) entry which is preliminary data.</text>
</comment>
<dbReference type="AlphaFoldDB" id="A0A8J4A8I8"/>
<dbReference type="InterPro" id="IPR036465">
    <property type="entry name" value="vWFA_dom_sf"/>
</dbReference>
<dbReference type="EMBL" id="BOPH01000153">
    <property type="protein sequence ID" value="GIJ75320.1"/>
    <property type="molecule type" value="Genomic_DNA"/>
</dbReference>
<dbReference type="SUPFAM" id="SSF53300">
    <property type="entry name" value="vWA-like"/>
    <property type="match status" value="1"/>
</dbReference>
<organism evidence="1 2">
    <name type="scientific">Virgisporangium ochraceum</name>
    <dbReference type="NCBI Taxonomy" id="65505"/>
    <lineage>
        <taxon>Bacteria</taxon>
        <taxon>Bacillati</taxon>
        <taxon>Actinomycetota</taxon>
        <taxon>Actinomycetes</taxon>
        <taxon>Micromonosporales</taxon>
        <taxon>Micromonosporaceae</taxon>
        <taxon>Virgisporangium</taxon>
    </lineage>
</organism>
<evidence type="ECO:0008006" key="3">
    <source>
        <dbReference type="Google" id="ProtNLM"/>
    </source>
</evidence>
<reference evidence="1" key="1">
    <citation type="submission" date="2021-01" db="EMBL/GenBank/DDBJ databases">
        <title>Whole genome shotgun sequence of Virgisporangium ochraceum NBRC 16418.</title>
        <authorList>
            <person name="Komaki H."/>
            <person name="Tamura T."/>
        </authorList>
    </citation>
    <scope>NUCLEOTIDE SEQUENCE</scope>
    <source>
        <strain evidence="1">NBRC 16418</strain>
    </source>
</reference>
<proteinExistence type="predicted"/>
<gene>
    <name evidence="1" type="ORF">Voc01_102370</name>
</gene>